<feature type="transmembrane region" description="Helical" evidence="8">
    <location>
        <begin position="410"/>
        <end position="429"/>
    </location>
</feature>
<dbReference type="Proteomes" id="UP000018418">
    <property type="component" value="Unassembled WGS sequence"/>
</dbReference>
<feature type="transmembrane region" description="Helical" evidence="8">
    <location>
        <begin position="156"/>
        <end position="182"/>
    </location>
</feature>
<keyword evidence="6 8" id="KW-1133">Transmembrane helix</keyword>
<protein>
    <recommendedName>
        <fullName evidence="9">Major facilitator superfamily (MFS) profile domain-containing protein</fullName>
    </recommendedName>
</protein>
<evidence type="ECO:0000313" key="10">
    <source>
        <dbReference type="EMBL" id="ESK52905.1"/>
    </source>
</evidence>
<dbReference type="InterPro" id="IPR004736">
    <property type="entry name" value="MHS_symport"/>
</dbReference>
<keyword evidence="5 8" id="KW-0812">Transmembrane</keyword>
<dbReference type="CDD" id="cd17369">
    <property type="entry name" value="MFS_ShiA_like"/>
    <property type="match status" value="1"/>
</dbReference>
<dbReference type="GO" id="GO:0022857">
    <property type="term" value="F:transmembrane transporter activity"/>
    <property type="evidence" value="ECO:0007669"/>
    <property type="project" value="InterPro"/>
</dbReference>
<dbReference type="NCBIfam" id="NF007414">
    <property type="entry name" value="PRK09952.1"/>
    <property type="match status" value="1"/>
</dbReference>
<feature type="transmembrane region" description="Helical" evidence="8">
    <location>
        <begin position="251"/>
        <end position="274"/>
    </location>
</feature>
<dbReference type="InterPro" id="IPR011701">
    <property type="entry name" value="MFS"/>
</dbReference>
<dbReference type="HOGENOM" id="CLU_001265_39_5_6"/>
<feature type="transmembrane region" description="Helical" evidence="8">
    <location>
        <begin position="341"/>
        <end position="360"/>
    </location>
</feature>
<evidence type="ECO:0000259" key="9">
    <source>
        <dbReference type="PROSITE" id="PS50850"/>
    </source>
</evidence>
<evidence type="ECO:0000256" key="4">
    <source>
        <dbReference type="ARBA" id="ARBA00022519"/>
    </source>
</evidence>
<accession>V2UW76</accession>
<sequence length="446" mass="48853">MNTPTSSLNTTQKKRARKAALSSFIGAVVDWYDFLLYGIVAALVFKQQFFPNIDPTMGTLAAFATFGVGFLFRPLGGIVFGHFGDKLGRKKMLFLTVFLMGGATVLIGFLPTYSQIGWWAPVLLVTLRAIQGFAVGGEWGGAALTAVENAPKTQKAFYSSGVQVGYGVGLMLASGCVSLIILCIGEDDFRDWGWRIPFLASIILVAFAVWIRSDQDESLEFKQHQKQVHQVQEKKSRFPIIQAIQHNPKGFFYIIALRLAELLSMYLVTTFALNYSTEKLHMPSQLFLNISLMVGAISCFSIPFFAMIADRFGRRRMCIMGGLIGAVTAFPFFLALQSGSIGWLIVLSILLANLAHDMVVSVHQPIFTELFGTEYRYSGAGVGYQLASIVGGGFTPFIATGLIFLAHGHWILVAIYLTAGCLLTAIVAARMKGQVSSKIIHPPRVD</sequence>
<dbReference type="PANTHER" id="PTHR43045:SF1">
    <property type="entry name" value="SHIKIMATE TRANSPORTER"/>
    <property type="match status" value="1"/>
</dbReference>
<dbReference type="GO" id="GO:0005886">
    <property type="term" value="C:plasma membrane"/>
    <property type="evidence" value="ECO:0007669"/>
    <property type="project" value="UniProtKB-SubCell"/>
</dbReference>
<dbReference type="AlphaFoldDB" id="V2UW76"/>
<evidence type="ECO:0000256" key="8">
    <source>
        <dbReference type="SAM" id="Phobius"/>
    </source>
</evidence>
<comment type="subcellular location">
    <subcellularLocation>
        <location evidence="1">Cell inner membrane</location>
        <topology evidence="1">Multi-pass membrane protein</topology>
    </subcellularLocation>
</comment>
<reference evidence="10 11" key="1">
    <citation type="submission" date="2013-10" db="EMBL/GenBank/DDBJ databases">
        <title>The Genome Sequence of Acinetobacter brisouii CIP 110357.</title>
        <authorList>
            <consortium name="The Broad Institute Genomics Platform"/>
            <consortium name="The Broad Institute Genome Sequencing Center for Infectious Disease"/>
            <person name="Cerqueira G."/>
            <person name="Feldgarden M."/>
            <person name="Courvalin P."/>
            <person name="Grillot-Courvalin C."/>
            <person name="Clermont D."/>
            <person name="Rocha E."/>
            <person name="Yoon E.-J."/>
            <person name="Nemec A."/>
            <person name="Young S.K."/>
            <person name="Zeng Q."/>
            <person name="Gargeya S."/>
            <person name="Fitzgerald M."/>
            <person name="Abouelleil A."/>
            <person name="Alvarado L."/>
            <person name="Berlin A.M."/>
            <person name="Chapman S.B."/>
            <person name="Gainer-Dewar J."/>
            <person name="Goldberg J."/>
            <person name="Gnerre S."/>
            <person name="Griggs A."/>
            <person name="Gujja S."/>
            <person name="Hansen M."/>
            <person name="Howarth C."/>
            <person name="Imamovic A."/>
            <person name="Ireland A."/>
            <person name="Larimer J."/>
            <person name="McCowan C."/>
            <person name="Murphy C."/>
            <person name="Pearson M."/>
            <person name="Poon T.W."/>
            <person name="Priest M."/>
            <person name="Roberts A."/>
            <person name="Saif S."/>
            <person name="Shea T."/>
            <person name="Sykes S."/>
            <person name="Wortman J."/>
            <person name="Nusbaum C."/>
            <person name="Birren B."/>
        </authorList>
    </citation>
    <scope>NUCLEOTIDE SEQUENCE [LARGE SCALE GENOMIC DNA]</scope>
    <source>
        <strain evidence="10 11">CIP 110357</strain>
    </source>
</reference>
<dbReference type="PANTHER" id="PTHR43045">
    <property type="entry name" value="SHIKIMATE TRANSPORTER"/>
    <property type="match status" value="1"/>
</dbReference>
<feature type="transmembrane region" description="Helical" evidence="8">
    <location>
        <begin position="92"/>
        <end position="110"/>
    </location>
</feature>
<evidence type="ECO:0000256" key="2">
    <source>
        <dbReference type="ARBA" id="ARBA00022448"/>
    </source>
</evidence>
<evidence type="ECO:0000256" key="7">
    <source>
        <dbReference type="ARBA" id="ARBA00023136"/>
    </source>
</evidence>
<evidence type="ECO:0000256" key="3">
    <source>
        <dbReference type="ARBA" id="ARBA00022475"/>
    </source>
</evidence>
<feature type="transmembrane region" description="Helical" evidence="8">
    <location>
        <begin position="21"/>
        <end position="45"/>
    </location>
</feature>
<dbReference type="Pfam" id="PF07690">
    <property type="entry name" value="MFS_1"/>
    <property type="match status" value="1"/>
</dbReference>
<evidence type="ECO:0000256" key="1">
    <source>
        <dbReference type="ARBA" id="ARBA00004429"/>
    </source>
</evidence>
<dbReference type="PROSITE" id="PS50850">
    <property type="entry name" value="MFS"/>
    <property type="match status" value="1"/>
</dbReference>
<dbReference type="SUPFAM" id="SSF103473">
    <property type="entry name" value="MFS general substrate transporter"/>
    <property type="match status" value="1"/>
</dbReference>
<feature type="transmembrane region" description="Helical" evidence="8">
    <location>
        <begin position="286"/>
        <end position="305"/>
    </location>
</feature>
<feature type="transmembrane region" description="Helical" evidence="8">
    <location>
        <begin position="194"/>
        <end position="211"/>
    </location>
</feature>
<comment type="caution">
    <text evidence="10">The sequence shown here is derived from an EMBL/GenBank/DDBJ whole genome shotgun (WGS) entry which is preliminary data.</text>
</comment>
<dbReference type="InterPro" id="IPR036259">
    <property type="entry name" value="MFS_trans_sf"/>
</dbReference>
<dbReference type="PATRIC" id="fig|1341683.3.peg.4"/>
<feature type="transmembrane region" description="Helical" evidence="8">
    <location>
        <begin position="57"/>
        <end position="80"/>
    </location>
</feature>
<proteinExistence type="predicted"/>
<keyword evidence="11" id="KW-1185">Reference proteome</keyword>
<dbReference type="NCBIfam" id="TIGR00883">
    <property type="entry name" value="2A0106"/>
    <property type="match status" value="1"/>
</dbReference>
<keyword evidence="2" id="KW-0813">Transport</keyword>
<dbReference type="RefSeq" id="WP_004898718.1">
    <property type="nucleotide sequence ID" value="NZ_BBTI01000003.1"/>
</dbReference>
<feature type="transmembrane region" description="Helical" evidence="8">
    <location>
        <begin position="381"/>
        <end position="404"/>
    </location>
</feature>
<dbReference type="OrthoDB" id="3690818at2"/>
<feature type="domain" description="Major facilitator superfamily (MFS) profile" evidence="9">
    <location>
        <begin position="19"/>
        <end position="432"/>
    </location>
</feature>
<keyword evidence="4" id="KW-0997">Cell inner membrane</keyword>
<evidence type="ECO:0000256" key="5">
    <source>
        <dbReference type="ARBA" id="ARBA00022692"/>
    </source>
</evidence>
<keyword evidence="7 8" id="KW-0472">Membrane</keyword>
<organism evidence="10 11">
    <name type="scientific">Acinetobacter brisouii CIP 110357</name>
    <dbReference type="NCBI Taxonomy" id="1341683"/>
    <lineage>
        <taxon>Bacteria</taxon>
        <taxon>Pseudomonadati</taxon>
        <taxon>Pseudomonadota</taxon>
        <taxon>Gammaproteobacteria</taxon>
        <taxon>Moraxellales</taxon>
        <taxon>Moraxellaceae</taxon>
        <taxon>Acinetobacter</taxon>
    </lineage>
</organism>
<evidence type="ECO:0000313" key="11">
    <source>
        <dbReference type="Proteomes" id="UP000018418"/>
    </source>
</evidence>
<gene>
    <name evidence="10" type="ORF">P255_00008</name>
</gene>
<dbReference type="FunFam" id="1.20.1250.20:FF:000001">
    <property type="entry name" value="Dicarboxylate MFS transporter"/>
    <property type="match status" value="1"/>
</dbReference>
<dbReference type="STRING" id="396323.VH98_06155"/>
<dbReference type="Gene3D" id="1.20.1250.20">
    <property type="entry name" value="MFS general substrate transporter like domains"/>
    <property type="match status" value="2"/>
</dbReference>
<evidence type="ECO:0000256" key="6">
    <source>
        <dbReference type="ARBA" id="ARBA00022989"/>
    </source>
</evidence>
<keyword evidence="3" id="KW-1003">Cell membrane</keyword>
<dbReference type="InterPro" id="IPR020846">
    <property type="entry name" value="MFS_dom"/>
</dbReference>
<dbReference type="EMBL" id="AYEU01000001">
    <property type="protein sequence ID" value="ESK52905.1"/>
    <property type="molecule type" value="Genomic_DNA"/>
</dbReference>
<name>V2UW76_9GAMM</name>